<feature type="binding site" description="covalent" evidence="8">
    <location>
        <position position="55"/>
    </location>
    <ligand>
        <name>heme c</name>
        <dbReference type="ChEBI" id="CHEBI:61717"/>
        <label>1</label>
    </ligand>
</feature>
<dbReference type="InterPro" id="IPR051395">
    <property type="entry name" value="Cytochrome_c_Peroxidase/MauG"/>
</dbReference>
<evidence type="ECO:0000256" key="2">
    <source>
        <dbReference type="ARBA" id="ARBA00022617"/>
    </source>
</evidence>
<evidence type="ECO:0000256" key="3">
    <source>
        <dbReference type="ARBA" id="ARBA00022723"/>
    </source>
</evidence>
<evidence type="ECO:0000256" key="5">
    <source>
        <dbReference type="ARBA" id="ARBA00022764"/>
    </source>
</evidence>
<keyword evidence="6" id="KW-0560">Oxidoreductase</keyword>
<evidence type="ECO:0000259" key="10">
    <source>
        <dbReference type="PROSITE" id="PS51007"/>
    </source>
</evidence>
<dbReference type="InterPro" id="IPR036909">
    <property type="entry name" value="Cyt_c-like_dom_sf"/>
</dbReference>
<comment type="cofactor">
    <cofactor evidence="8">
        <name>heme</name>
        <dbReference type="ChEBI" id="CHEBI:30413"/>
    </cofactor>
    <text evidence="8">Binds 2 heme groups.</text>
</comment>
<dbReference type="Gene3D" id="1.10.760.10">
    <property type="entry name" value="Cytochrome c-like domain"/>
    <property type="match status" value="2"/>
</dbReference>
<evidence type="ECO:0000256" key="7">
    <source>
        <dbReference type="ARBA" id="ARBA00023004"/>
    </source>
</evidence>
<dbReference type="PIRSF" id="PIRSF000294">
    <property type="entry name" value="Cytochrome-c_peroxidase"/>
    <property type="match status" value="1"/>
</dbReference>
<evidence type="ECO:0000256" key="9">
    <source>
        <dbReference type="PIRSR" id="PIRSR000294-2"/>
    </source>
</evidence>
<dbReference type="PANTHER" id="PTHR30600">
    <property type="entry name" value="CYTOCHROME C PEROXIDASE-RELATED"/>
    <property type="match status" value="1"/>
</dbReference>
<dbReference type="Pfam" id="PF03150">
    <property type="entry name" value="CCP_MauG"/>
    <property type="match status" value="1"/>
</dbReference>
<evidence type="ECO:0000256" key="6">
    <source>
        <dbReference type="ARBA" id="ARBA00023002"/>
    </source>
</evidence>
<comment type="subcellular location">
    <subcellularLocation>
        <location evidence="1">Periplasm</location>
    </subcellularLocation>
</comment>
<feature type="binding site" description="covalent" evidence="8">
    <location>
        <position position="58"/>
    </location>
    <ligand>
        <name>heme c</name>
        <dbReference type="ChEBI" id="CHEBI:61717"/>
        <label>1</label>
    </ligand>
</feature>
<keyword evidence="7 9" id="KW-0408">Iron</keyword>
<proteinExistence type="predicted"/>
<dbReference type="AlphaFoldDB" id="A0A1W6BUG7"/>
<accession>A0A1W6BUG7</accession>
<keyword evidence="2 8" id="KW-0349">Heme</keyword>
<dbReference type="STRING" id="1121267.CCUN_0037"/>
<protein>
    <submittedName>
        <fullName evidence="11">Cytochrome c peroxidase</fullName>
    </submittedName>
</protein>
<evidence type="ECO:0000256" key="1">
    <source>
        <dbReference type="ARBA" id="ARBA00004418"/>
    </source>
</evidence>
<keyword evidence="11" id="KW-0575">Peroxidase</keyword>
<dbReference type="PROSITE" id="PS51007">
    <property type="entry name" value="CYTC"/>
    <property type="match status" value="2"/>
</dbReference>
<keyword evidence="4" id="KW-0732">Signal</keyword>
<dbReference type="InterPro" id="IPR009056">
    <property type="entry name" value="Cyt_c-like_dom"/>
</dbReference>
<dbReference type="InterPro" id="IPR026259">
    <property type="entry name" value="MauG/Cytc_peroxidase"/>
</dbReference>
<dbReference type="GO" id="GO:0046872">
    <property type="term" value="F:metal ion binding"/>
    <property type="evidence" value="ECO:0007669"/>
    <property type="project" value="UniProtKB-KW"/>
</dbReference>
<comment type="PTM">
    <text evidence="8">Binds 2 heme groups per subunit.</text>
</comment>
<feature type="binding site" description="covalent" evidence="8">
    <location>
        <position position="197"/>
    </location>
    <ligand>
        <name>heme c</name>
        <dbReference type="ChEBI" id="CHEBI:61717"/>
        <label>2</label>
    </ligand>
</feature>
<feature type="domain" description="Cytochrome c" evidence="10">
    <location>
        <begin position="33"/>
        <end position="141"/>
    </location>
</feature>
<dbReference type="PANTHER" id="PTHR30600:SF7">
    <property type="entry name" value="CYTOCHROME C PEROXIDASE-RELATED"/>
    <property type="match status" value="1"/>
</dbReference>
<feature type="binding site" description="axial binding residue" evidence="9">
    <location>
        <position position="272"/>
    </location>
    <ligand>
        <name>heme c</name>
        <dbReference type="ChEBI" id="CHEBI:61717"/>
        <label>2</label>
    </ligand>
    <ligandPart>
        <name>Fe</name>
        <dbReference type="ChEBI" id="CHEBI:18248"/>
    </ligandPart>
</feature>
<dbReference type="KEGG" id="ccun:CCUN_0037"/>
<sequence>MKNYFVSIVILINFLFAQDIINPIPTSIAYDKAKAKLGKKIFMDTSLSKDGTISCNSCHDLKNFGVDHKEVSTGVENKLGRVNSPSVFNSVFNFVQFWDGRAKDLVEQAKGPFFNPVEMGLTPEILIEKVSANKDYVKEFDELFGELSVDTIALALAEFEKTLITPHSPFDKWLRGDENAISVQAKRGFESFKANGCISCHQGQNIGGNMYQKIGIFEVYPNEESSLGRFEQTKKQEDRLVFKVPSLRNVAKTPPYYHDGSIPSLDACIQFMAYYQLGKFLEKDVVEDIVAFLESLTGEYNEAN</sequence>
<feature type="binding site" description="axial binding residue" evidence="9">
    <location>
        <position position="201"/>
    </location>
    <ligand>
        <name>heme c</name>
        <dbReference type="ChEBI" id="CHEBI:61717"/>
        <label>2</label>
    </ligand>
    <ligandPart>
        <name>Fe</name>
        <dbReference type="ChEBI" id="CHEBI:18248"/>
    </ligandPart>
</feature>
<gene>
    <name evidence="11" type="ORF">CCUN_0037</name>
</gene>
<dbReference type="GO" id="GO:0020037">
    <property type="term" value="F:heme binding"/>
    <property type="evidence" value="ECO:0007669"/>
    <property type="project" value="InterPro"/>
</dbReference>
<dbReference type="GO" id="GO:0004130">
    <property type="term" value="F:cytochrome-c peroxidase activity"/>
    <property type="evidence" value="ECO:0007669"/>
    <property type="project" value="TreeGrafter"/>
</dbReference>
<keyword evidence="3 9" id="KW-0479">Metal-binding</keyword>
<feature type="domain" description="Cytochrome c" evidence="10">
    <location>
        <begin position="183"/>
        <end position="297"/>
    </location>
</feature>
<organism evidence="11 12">
    <name type="scientific">Campylobacter cuniculorum DSM 23162 = LMG 24588</name>
    <dbReference type="NCBI Taxonomy" id="1121267"/>
    <lineage>
        <taxon>Bacteria</taxon>
        <taxon>Pseudomonadati</taxon>
        <taxon>Campylobacterota</taxon>
        <taxon>Epsilonproteobacteria</taxon>
        <taxon>Campylobacterales</taxon>
        <taxon>Campylobacteraceae</taxon>
        <taxon>Campylobacter</taxon>
    </lineage>
</organism>
<dbReference type="OrthoDB" id="9805202at2"/>
<feature type="binding site" description="axial binding residue" evidence="9">
    <location>
        <position position="59"/>
    </location>
    <ligand>
        <name>heme c</name>
        <dbReference type="ChEBI" id="CHEBI:61717"/>
        <label>1</label>
    </ligand>
    <ligandPart>
        <name>Fe</name>
        <dbReference type="ChEBI" id="CHEBI:18248"/>
    </ligandPart>
</feature>
<dbReference type="RefSeq" id="WP_035175580.1">
    <property type="nucleotide sequence ID" value="NZ_CP020867.1"/>
</dbReference>
<dbReference type="Proteomes" id="UP000192902">
    <property type="component" value="Chromosome"/>
</dbReference>
<evidence type="ECO:0000256" key="4">
    <source>
        <dbReference type="ARBA" id="ARBA00022729"/>
    </source>
</evidence>
<dbReference type="eggNOG" id="COG1858">
    <property type="taxonomic scope" value="Bacteria"/>
</dbReference>
<dbReference type="SUPFAM" id="SSF46626">
    <property type="entry name" value="Cytochrome c"/>
    <property type="match status" value="2"/>
</dbReference>
<dbReference type="InterPro" id="IPR004852">
    <property type="entry name" value="Di-haem_cyt_c_peroxidsae"/>
</dbReference>
<keyword evidence="5" id="KW-0574">Periplasm</keyword>
<evidence type="ECO:0000313" key="12">
    <source>
        <dbReference type="Proteomes" id="UP000192902"/>
    </source>
</evidence>
<dbReference type="GO" id="GO:0009055">
    <property type="term" value="F:electron transfer activity"/>
    <property type="evidence" value="ECO:0007669"/>
    <property type="project" value="InterPro"/>
</dbReference>
<dbReference type="GO" id="GO:0042597">
    <property type="term" value="C:periplasmic space"/>
    <property type="evidence" value="ECO:0007669"/>
    <property type="project" value="UniProtKB-SubCell"/>
</dbReference>
<name>A0A1W6BUG7_9BACT</name>
<evidence type="ECO:0000256" key="8">
    <source>
        <dbReference type="PIRSR" id="PIRSR000294-1"/>
    </source>
</evidence>
<evidence type="ECO:0000313" key="11">
    <source>
        <dbReference type="EMBL" id="ARJ55707.1"/>
    </source>
</evidence>
<dbReference type="EMBL" id="CP020867">
    <property type="protein sequence ID" value="ARJ55707.1"/>
    <property type="molecule type" value="Genomic_DNA"/>
</dbReference>
<feature type="binding site" description="covalent" evidence="8">
    <location>
        <position position="200"/>
    </location>
    <ligand>
        <name>heme c</name>
        <dbReference type="ChEBI" id="CHEBI:61717"/>
        <label>2</label>
    </ligand>
</feature>
<reference evidence="11 12" key="1">
    <citation type="submission" date="2017-04" db="EMBL/GenBank/DDBJ databases">
        <title>Complete genome sequence of the Campylobacter cuniculorum type strain LMG24588.</title>
        <authorList>
            <person name="Miller W.G."/>
            <person name="Yee E."/>
            <person name="Revez J."/>
            <person name="Bono J.L."/>
            <person name="Rossi M."/>
        </authorList>
    </citation>
    <scope>NUCLEOTIDE SEQUENCE [LARGE SCALE GENOMIC DNA]</scope>
    <source>
        <strain evidence="11 12">LMG 24588</strain>
    </source>
</reference>